<dbReference type="InterPro" id="IPR029063">
    <property type="entry name" value="SAM-dependent_MTases_sf"/>
</dbReference>
<reference evidence="2" key="2">
    <citation type="journal article" date="2010" name="Appl. Environ. Microbiol.">
        <title>Comparative analysis of acidobacterial genomic fragments from terrestrial and aquatic metagenomic libraries, with emphasis on acidobacteria subdivision 6.</title>
        <authorList>
            <person name="Kielak A.M."/>
            <person name="van Veen J.A."/>
            <person name="Kowalchuk G.A."/>
        </authorList>
    </citation>
    <scope>NUCLEOTIDE SEQUENCE</scope>
</reference>
<dbReference type="GO" id="GO:0008168">
    <property type="term" value="F:methyltransferase activity"/>
    <property type="evidence" value="ECO:0007669"/>
    <property type="project" value="UniProtKB-KW"/>
</dbReference>
<dbReference type="Gene3D" id="3.40.50.150">
    <property type="entry name" value="Vaccinia Virus protein VP39"/>
    <property type="match status" value="1"/>
</dbReference>
<dbReference type="GO" id="GO:0032259">
    <property type="term" value="P:methylation"/>
    <property type="evidence" value="ECO:0007669"/>
    <property type="project" value="UniProtKB-KW"/>
</dbReference>
<evidence type="ECO:0000259" key="1">
    <source>
        <dbReference type="Pfam" id="PF05050"/>
    </source>
</evidence>
<proteinExistence type="predicted"/>
<evidence type="ECO:0000313" key="2">
    <source>
        <dbReference type="EMBL" id="ADC36003.1"/>
    </source>
</evidence>
<dbReference type="SUPFAM" id="SSF53335">
    <property type="entry name" value="S-adenosyl-L-methionine-dependent methyltransferases"/>
    <property type="match status" value="1"/>
</dbReference>
<dbReference type="Pfam" id="PF05050">
    <property type="entry name" value="Methyltransf_21"/>
    <property type="match status" value="1"/>
</dbReference>
<protein>
    <submittedName>
        <fullName evidence="2">Methyltransferase FkbM family protein</fullName>
    </submittedName>
</protein>
<dbReference type="PANTHER" id="PTHR34203:SF15">
    <property type="entry name" value="SLL1173 PROTEIN"/>
    <property type="match status" value="1"/>
</dbReference>
<sequence>MSALPPGESHLTGALRAIRAANSRAAGRTLAAMPALEPAFIAAGQWLARRSRVLGTLYWFAQEDLLRRLQRSGRRFRTLRVAGIDLFVDIDSGSGRMHYFYDEPYEPELSDMIRRLLRPGDVFLDVGANIGFFSVFAGRLVGASGHVVAFEPHPDALERCRAAIAVNDLTAVVEVVDAALAAESGTVRLFLSSDSVLSTTDPERSPARDHFTFDRAIEVRRITLDEWLAQRQDLLPRIRAIKIDVEGTELDVLEGMRNTMASCGAAAILCETEAGSAADRFLRDAGYQASYLDARLGVFGNYLYQRPDESGPVPATI</sequence>
<dbReference type="InterPro" id="IPR006342">
    <property type="entry name" value="FkbM_mtfrase"/>
</dbReference>
<dbReference type="PANTHER" id="PTHR34203">
    <property type="entry name" value="METHYLTRANSFERASE, FKBM FAMILY PROTEIN"/>
    <property type="match status" value="1"/>
</dbReference>
<dbReference type="InterPro" id="IPR052514">
    <property type="entry name" value="SAM-dependent_MTase"/>
</dbReference>
<dbReference type="NCBIfam" id="TIGR01444">
    <property type="entry name" value="fkbM_fam"/>
    <property type="match status" value="1"/>
</dbReference>
<organism evidence="2">
    <name type="scientific">uncultured bacterium 259</name>
    <dbReference type="NCBI Taxonomy" id="698386"/>
    <lineage>
        <taxon>Bacteria</taxon>
        <taxon>environmental samples</taxon>
    </lineage>
</organism>
<accession>E3T6Q9</accession>
<name>E3T6Q9_9BACT</name>
<keyword evidence="2" id="KW-0808">Transferase</keyword>
<keyword evidence="2" id="KW-0489">Methyltransferase</keyword>
<dbReference type="EMBL" id="GU260708">
    <property type="protein sequence ID" value="ADC36003.1"/>
    <property type="molecule type" value="Genomic_DNA"/>
</dbReference>
<reference evidence="2" key="1">
    <citation type="submission" date="2009-12" db="EMBL/GenBank/DDBJ databases">
        <authorList>
            <person name="Kielak A."/>
            <person name="van Veen J.A."/>
            <person name="Kowalchuk G.A."/>
        </authorList>
    </citation>
    <scope>NUCLEOTIDE SEQUENCE</scope>
</reference>
<feature type="domain" description="Methyltransferase FkbM" evidence="1">
    <location>
        <begin position="125"/>
        <end position="288"/>
    </location>
</feature>
<dbReference type="AlphaFoldDB" id="E3T6Q9"/>